<gene>
    <name evidence="2" type="ORF">VFH_III164560</name>
</gene>
<reference evidence="2 3" key="1">
    <citation type="submission" date="2023-01" db="EMBL/GenBank/DDBJ databases">
        <authorList>
            <person name="Kreplak J."/>
        </authorList>
    </citation>
    <scope>NUCLEOTIDE SEQUENCE [LARGE SCALE GENOMIC DNA]</scope>
</reference>
<evidence type="ECO:0000313" key="3">
    <source>
        <dbReference type="Proteomes" id="UP001157006"/>
    </source>
</evidence>
<name>A0AAV1A375_VICFA</name>
<proteinExistence type="inferred from homology"/>
<dbReference type="InterPro" id="IPR029058">
    <property type="entry name" value="AB_hydrolase_fold"/>
</dbReference>
<dbReference type="Proteomes" id="UP001157006">
    <property type="component" value="Chromosome 3"/>
</dbReference>
<dbReference type="AlphaFoldDB" id="A0AAV1A375"/>
<dbReference type="EMBL" id="OX451738">
    <property type="protein sequence ID" value="CAI8605069.1"/>
    <property type="molecule type" value="Genomic_DNA"/>
</dbReference>
<dbReference type="GO" id="GO:0004185">
    <property type="term" value="F:serine-type carboxypeptidase activity"/>
    <property type="evidence" value="ECO:0007669"/>
    <property type="project" value="InterPro"/>
</dbReference>
<dbReference type="PANTHER" id="PTHR11802">
    <property type="entry name" value="SERINE PROTEASE FAMILY S10 SERINE CARBOXYPEPTIDASE"/>
    <property type="match status" value="1"/>
</dbReference>
<sequence>MLFNSIYVSKLGFNDSLGYGSSLIPSISDIRYFFIHVLIWINGGPGCSSYGRGTIFENRGLVKNPDSWNKIANMLYLDAPAGFGLSYSNNTADYSLVLNDEFAARDNLVFLQHWFNKFSHNKINDFYISGEKYAGVALEVDILGYVNLPCYYVIGLNVGRVLGKLLVLLLENPYTLGFAN</sequence>
<dbReference type="Gene3D" id="3.40.50.1820">
    <property type="entry name" value="alpha/beta hydrolase"/>
    <property type="match status" value="1"/>
</dbReference>
<dbReference type="InterPro" id="IPR001563">
    <property type="entry name" value="Peptidase_S10"/>
</dbReference>
<organism evidence="2 3">
    <name type="scientific">Vicia faba</name>
    <name type="common">Broad bean</name>
    <name type="synonym">Faba vulgaris</name>
    <dbReference type="NCBI Taxonomy" id="3906"/>
    <lineage>
        <taxon>Eukaryota</taxon>
        <taxon>Viridiplantae</taxon>
        <taxon>Streptophyta</taxon>
        <taxon>Embryophyta</taxon>
        <taxon>Tracheophyta</taxon>
        <taxon>Spermatophyta</taxon>
        <taxon>Magnoliopsida</taxon>
        <taxon>eudicotyledons</taxon>
        <taxon>Gunneridae</taxon>
        <taxon>Pentapetalae</taxon>
        <taxon>rosids</taxon>
        <taxon>fabids</taxon>
        <taxon>Fabales</taxon>
        <taxon>Fabaceae</taxon>
        <taxon>Papilionoideae</taxon>
        <taxon>50 kb inversion clade</taxon>
        <taxon>NPAAA clade</taxon>
        <taxon>Hologalegina</taxon>
        <taxon>IRL clade</taxon>
        <taxon>Fabeae</taxon>
        <taxon>Vicia</taxon>
    </lineage>
</organism>
<accession>A0AAV1A375</accession>
<dbReference type="Pfam" id="PF00450">
    <property type="entry name" value="Peptidase_S10"/>
    <property type="match status" value="1"/>
</dbReference>
<evidence type="ECO:0000256" key="1">
    <source>
        <dbReference type="ARBA" id="ARBA00009431"/>
    </source>
</evidence>
<dbReference type="SUPFAM" id="SSF53474">
    <property type="entry name" value="alpha/beta-Hydrolases"/>
    <property type="match status" value="1"/>
</dbReference>
<dbReference type="GO" id="GO:0006508">
    <property type="term" value="P:proteolysis"/>
    <property type="evidence" value="ECO:0007669"/>
    <property type="project" value="InterPro"/>
</dbReference>
<evidence type="ECO:0000313" key="2">
    <source>
        <dbReference type="EMBL" id="CAI8605069.1"/>
    </source>
</evidence>
<protein>
    <submittedName>
        <fullName evidence="2">Uncharacterized protein</fullName>
    </submittedName>
</protein>
<dbReference type="GO" id="GO:0005773">
    <property type="term" value="C:vacuole"/>
    <property type="evidence" value="ECO:0007669"/>
    <property type="project" value="TreeGrafter"/>
</dbReference>
<dbReference type="PANTHER" id="PTHR11802:SF281">
    <property type="entry name" value="CARBOXYPEPTIDASE"/>
    <property type="match status" value="1"/>
</dbReference>
<keyword evidence="3" id="KW-1185">Reference proteome</keyword>
<comment type="similarity">
    <text evidence="1">Belongs to the peptidase S10 family.</text>
</comment>
<dbReference type="PRINTS" id="PR00724">
    <property type="entry name" value="CRBOXYPTASEC"/>
</dbReference>